<sequence length="153" mass="17342">MTTVNIYLTFDGNCKEAFDFYKSVFGGEFPYVGTFGEMPQHDGMPAINEEMKNRIMHITLPISNETCLMGSDTGGEWATNFKNGNNFSVSVNTDSIEEADRIFNGLSEGGNITMPMAKTFWESYFGMFTDKFGINWMVNCELASHKKFEEENR</sequence>
<dbReference type="PANTHER" id="PTHR33990:SF1">
    <property type="entry name" value="PROTEIN YJDN"/>
    <property type="match status" value="1"/>
</dbReference>
<evidence type="ECO:0000313" key="3">
    <source>
        <dbReference type="Proteomes" id="UP000030129"/>
    </source>
</evidence>
<comment type="caution">
    <text evidence="2">The sequence shown here is derived from an EMBL/GenBank/DDBJ whole genome shotgun (WGS) entry which is preliminary data.</text>
</comment>
<reference evidence="2 3" key="1">
    <citation type="submission" date="2013-09" db="EMBL/GenBank/DDBJ databases">
        <authorList>
            <person name="Zeng Z."/>
            <person name="Chen C."/>
        </authorList>
    </citation>
    <scope>NUCLEOTIDE SEQUENCE [LARGE SCALE GENOMIC DNA]</scope>
    <source>
        <strain evidence="2 3">F44-8</strain>
    </source>
</reference>
<dbReference type="EMBL" id="JRLV01000027">
    <property type="protein sequence ID" value="KGO78777.1"/>
    <property type="molecule type" value="Genomic_DNA"/>
</dbReference>
<dbReference type="RefSeq" id="WP_035136121.1">
    <property type="nucleotide sequence ID" value="NZ_JRLV01000027.1"/>
</dbReference>
<dbReference type="CDD" id="cd06588">
    <property type="entry name" value="PhnB_like"/>
    <property type="match status" value="1"/>
</dbReference>
<keyword evidence="3" id="KW-1185">Reference proteome</keyword>
<name>A0A0A2LF86_9FLAO</name>
<accession>A0A0A2LF86</accession>
<dbReference type="InterPro" id="IPR029068">
    <property type="entry name" value="Glyas_Bleomycin-R_OHBP_Dase"/>
</dbReference>
<dbReference type="eggNOG" id="COG2764">
    <property type="taxonomic scope" value="Bacteria"/>
</dbReference>
<dbReference type="Gene3D" id="3.10.180.10">
    <property type="entry name" value="2,3-Dihydroxybiphenyl 1,2-Dioxygenase, domain 1"/>
    <property type="match status" value="1"/>
</dbReference>
<protein>
    <submittedName>
        <fullName evidence="2">Glyoxalase</fullName>
    </submittedName>
</protein>
<proteinExistence type="predicted"/>
<evidence type="ECO:0000259" key="1">
    <source>
        <dbReference type="Pfam" id="PF06983"/>
    </source>
</evidence>
<dbReference type="InterPro" id="IPR028973">
    <property type="entry name" value="PhnB-like"/>
</dbReference>
<dbReference type="AlphaFoldDB" id="A0A0A2LF86"/>
<evidence type="ECO:0000313" key="2">
    <source>
        <dbReference type="EMBL" id="KGO78777.1"/>
    </source>
</evidence>
<dbReference type="Proteomes" id="UP000030129">
    <property type="component" value="Unassembled WGS sequence"/>
</dbReference>
<dbReference type="Pfam" id="PF06983">
    <property type="entry name" value="3-dmu-9_3-mt"/>
    <property type="match status" value="1"/>
</dbReference>
<feature type="domain" description="PhnB-like" evidence="1">
    <location>
        <begin position="5"/>
        <end position="138"/>
    </location>
</feature>
<organism evidence="2 3">
    <name type="scientific">Flavobacterium beibuense F44-8</name>
    <dbReference type="NCBI Taxonomy" id="1406840"/>
    <lineage>
        <taxon>Bacteria</taxon>
        <taxon>Pseudomonadati</taxon>
        <taxon>Bacteroidota</taxon>
        <taxon>Flavobacteriia</taxon>
        <taxon>Flavobacteriales</taxon>
        <taxon>Flavobacteriaceae</taxon>
        <taxon>Flavobacterium</taxon>
    </lineage>
</organism>
<gene>
    <name evidence="2" type="ORF">Q763_16755</name>
</gene>
<dbReference type="SUPFAM" id="SSF54593">
    <property type="entry name" value="Glyoxalase/Bleomycin resistance protein/Dihydroxybiphenyl dioxygenase"/>
    <property type="match status" value="1"/>
</dbReference>
<dbReference type="PANTHER" id="PTHR33990">
    <property type="entry name" value="PROTEIN YJDN-RELATED"/>
    <property type="match status" value="1"/>
</dbReference>
<dbReference type="STRING" id="1406840.Q763_16755"/>